<dbReference type="SUPFAM" id="SSF52467">
    <property type="entry name" value="DHS-like NAD/FAD-binding domain"/>
    <property type="match status" value="1"/>
</dbReference>
<name>A0A3M6QSE4_9BURK</name>
<organism evidence="1 2">
    <name type="scientific">Corticibacter populi</name>
    <dbReference type="NCBI Taxonomy" id="1550736"/>
    <lineage>
        <taxon>Bacteria</taxon>
        <taxon>Pseudomonadati</taxon>
        <taxon>Pseudomonadota</taxon>
        <taxon>Betaproteobacteria</taxon>
        <taxon>Burkholderiales</taxon>
        <taxon>Comamonadaceae</taxon>
        <taxon>Corticibacter</taxon>
    </lineage>
</organism>
<gene>
    <name evidence="1" type="ORF">D8I35_12525</name>
</gene>
<dbReference type="Proteomes" id="UP000278006">
    <property type="component" value="Unassembled WGS sequence"/>
</dbReference>
<dbReference type="Pfam" id="PF13289">
    <property type="entry name" value="SIR2_2"/>
    <property type="match status" value="1"/>
</dbReference>
<proteinExistence type="predicted"/>
<dbReference type="AlphaFoldDB" id="A0A3M6QSE4"/>
<reference evidence="1 2" key="1">
    <citation type="submission" date="2018-10" db="EMBL/GenBank/DDBJ databases">
        <title>Draft genome of Cortibacter populi DSM10536.</title>
        <authorList>
            <person name="Bernier A.-M."/>
            <person name="Bernard K."/>
        </authorList>
    </citation>
    <scope>NUCLEOTIDE SEQUENCE [LARGE SCALE GENOMIC DNA]</scope>
    <source>
        <strain evidence="1 2">DSM 105136</strain>
    </source>
</reference>
<accession>A0A3M6QSE4</accession>
<sequence>MMKDISSLPDYAALKKLASALWQQDNSYHGAAVMVGAGFSRSAASTGDASKKLPLWNHFSSKLADELGSGSTDPLRLAEEYCAYFGKQALNDLVKKEINDAAWAPSELHKSLLELPWSEILTTNWDTLLERASANVHQPIYSVVSKQEDLSSARSPRIVKLHGTIDITKELVFTQEDYRKYPQQYAAFVNFSRQVFIENELCLLGFSGDDPNFLQWAGWVRDHLATHSRRIYLVGALGLNSAKRKYLESINVAPIDLGDLVTDYDELDIRHLEATKIFIRALQDLKPKQIWEWDPTQLHRTTTTGAESTKIHQDASYAAKLLEDKLPSLEKDRLSYPDWLVCPYGQRFQLQSHITDPWPNPKNLSAMAVTSKAKLLYEITWHHQVTFEVMPSWLANELLTVCDPDKSCVLSKRQQLEIALLLLKNTRWMDNPDSENIAQTTSAILEKGKKYWPESSDELAYHRAIVARDQFDYTALEQHVEKIISSNPVWKLRKASLLAELGQFDKGKALVAEAYKELLTQYRNDRNSIHVLSRLAWAHWLMRGVDLSSFDKEFRAFPSSYRDSKCDPWDHIEHIRERISKELDKQQKKNAIEPLFEPGRYRDNANSVSFSNELHPLLLLEGISGIVGMPLRWNGVSFLVDQAARIAELDGIDNIHRFALAIRSANSDTSDVLKKVFSRIHVACFSDDNVNYLLNQCTLAINYWAANWAGRSGSDRSIAIDRLRIFIEVLARVSVRATPEQAKQIFRLAVSLGKKPELHHFWLFDAVKHLSEFSLKSIPDSQQHDVLLDALSFPLQSEISIRDHKEWANPVVKHPGERKQGSALDRRIDEIIDHIAPCSPQSAAALLRLLPLIEKEFLTDEELKKISEKVWESEPDLHTLPETGLLKYVLLEIPSPDPSAVKALVRRYLFDAKSPNLINRELLTDIANAAQAENVKEFPSVDQAVDYFEQLVVWRPNRDNNDMLGFSQNEKHQTAKLVSEVLARSVVPALPSEVLTEESFQKLCAFYSEVEAPEILIALPYFTVANESFIEPVERLIRQGLQSDDANKLAYASYALLTWRDQKESLAIDRLIVRLVYLIGSNRMTGLSALLWTANQMYCKKYLSDESIESLVEIVPVIYDNAGYINISPSGRESVSVSFVRAACVRLARDIVSNGEHQNDELLRILEEAKQDALPEVRFAEMTNV</sequence>
<protein>
    <submittedName>
        <fullName evidence="1">SIR2 family protein</fullName>
    </submittedName>
</protein>
<evidence type="ECO:0000313" key="1">
    <source>
        <dbReference type="EMBL" id="RMX05960.1"/>
    </source>
</evidence>
<dbReference type="InterPro" id="IPR029035">
    <property type="entry name" value="DHS-like_NAD/FAD-binding_dom"/>
</dbReference>
<dbReference type="OrthoDB" id="7221817at2"/>
<keyword evidence="2" id="KW-1185">Reference proteome</keyword>
<dbReference type="EMBL" id="RDQO01000003">
    <property type="protein sequence ID" value="RMX05960.1"/>
    <property type="molecule type" value="Genomic_DNA"/>
</dbReference>
<evidence type="ECO:0000313" key="2">
    <source>
        <dbReference type="Proteomes" id="UP000278006"/>
    </source>
</evidence>
<dbReference type="RefSeq" id="WP_122229724.1">
    <property type="nucleotide sequence ID" value="NZ_RDQO01000003.1"/>
</dbReference>
<comment type="caution">
    <text evidence="1">The sequence shown here is derived from an EMBL/GenBank/DDBJ whole genome shotgun (WGS) entry which is preliminary data.</text>
</comment>